<feature type="compositionally biased region" description="Acidic residues" evidence="2">
    <location>
        <begin position="7"/>
        <end position="17"/>
    </location>
</feature>
<organism evidence="3 4">
    <name type="scientific">Cucurbitaria berberidis CBS 394.84</name>
    <dbReference type="NCBI Taxonomy" id="1168544"/>
    <lineage>
        <taxon>Eukaryota</taxon>
        <taxon>Fungi</taxon>
        <taxon>Dikarya</taxon>
        <taxon>Ascomycota</taxon>
        <taxon>Pezizomycotina</taxon>
        <taxon>Dothideomycetes</taxon>
        <taxon>Pleosporomycetidae</taxon>
        <taxon>Pleosporales</taxon>
        <taxon>Pleosporineae</taxon>
        <taxon>Cucurbitariaceae</taxon>
        <taxon>Cucurbitaria</taxon>
    </lineage>
</organism>
<evidence type="ECO:0000313" key="3">
    <source>
        <dbReference type="EMBL" id="KAF1847550.1"/>
    </source>
</evidence>
<evidence type="ECO:0000256" key="2">
    <source>
        <dbReference type="SAM" id="MobiDB-lite"/>
    </source>
</evidence>
<dbReference type="Proteomes" id="UP000800039">
    <property type="component" value="Unassembled WGS sequence"/>
</dbReference>
<dbReference type="GeneID" id="63853162"/>
<keyword evidence="4" id="KW-1185">Reference proteome</keyword>
<evidence type="ECO:0000313" key="4">
    <source>
        <dbReference type="Proteomes" id="UP000800039"/>
    </source>
</evidence>
<evidence type="ECO:0000256" key="1">
    <source>
        <dbReference type="SAM" id="Coils"/>
    </source>
</evidence>
<name>A0A9P4L9Z5_9PLEO</name>
<sequence>MRRGEDQDIEDSDDSEDEIPHKRPSTKTISRSHELNPIAYPEEPYYLKELNRVKENTEEALGQQRGNLRNIREYQREACAQLRRSRKNKAKQTEIDRVKGSIRRLEERVKTARNAIKKFTGQGKLNDAKLKWVGVE</sequence>
<accession>A0A9P4L9Z5</accession>
<comment type="caution">
    <text evidence="3">The sequence shown here is derived from an EMBL/GenBank/DDBJ whole genome shotgun (WGS) entry which is preliminary data.</text>
</comment>
<dbReference type="RefSeq" id="XP_040790113.1">
    <property type="nucleotide sequence ID" value="XM_040935911.1"/>
</dbReference>
<reference evidence="3" key="1">
    <citation type="submission" date="2020-01" db="EMBL/GenBank/DDBJ databases">
        <authorList>
            <consortium name="DOE Joint Genome Institute"/>
            <person name="Haridas S."/>
            <person name="Albert R."/>
            <person name="Binder M."/>
            <person name="Bloem J."/>
            <person name="Labutti K."/>
            <person name="Salamov A."/>
            <person name="Andreopoulos B."/>
            <person name="Baker S.E."/>
            <person name="Barry K."/>
            <person name="Bills G."/>
            <person name="Bluhm B.H."/>
            <person name="Cannon C."/>
            <person name="Castanera R."/>
            <person name="Culley D.E."/>
            <person name="Daum C."/>
            <person name="Ezra D."/>
            <person name="Gonzalez J.B."/>
            <person name="Henrissat B."/>
            <person name="Kuo A."/>
            <person name="Liang C."/>
            <person name="Lipzen A."/>
            <person name="Lutzoni F."/>
            <person name="Magnuson J."/>
            <person name="Mondo S."/>
            <person name="Nolan M."/>
            <person name="Ohm R."/>
            <person name="Pangilinan J."/>
            <person name="Park H.-J."/>
            <person name="Ramirez L."/>
            <person name="Alfaro M."/>
            <person name="Sun H."/>
            <person name="Tritt A."/>
            <person name="Yoshinaga Y."/>
            <person name="Zwiers L.-H."/>
            <person name="Turgeon B.G."/>
            <person name="Goodwin S.B."/>
            <person name="Spatafora J.W."/>
            <person name="Crous P.W."/>
            <person name="Grigoriev I.V."/>
        </authorList>
    </citation>
    <scope>NUCLEOTIDE SEQUENCE</scope>
    <source>
        <strain evidence="3">CBS 394.84</strain>
    </source>
</reference>
<feature type="coiled-coil region" evidence="1">
    <location>
        <begin position="47"/>
        <end position="122"/>
    </location>
</feature>
<gene>
    <name evidence="3" type="ORF">K460DRAFT_392883</name>
</gene>
<proteinExistence type="predicted"/>
<feature type="region of interest" description="Disordered" evidence="2">
    <location>
        <begin position="1"/>
        <end position="36"/>
    </location>
</feature>
<dbReference type="EMBL" id="ML976615">
    <property type="protein sequence ID" value="KAF1847550.1"/>
    <property type="molecule type" value="Genomic_DNA"/>
</dbReference>
<keyword evidence="1" id="KW-0175">Coiled coil</keyword>
<dbReference type="AlphaFoldDB" id="A0A9P4L9Z5"/>
<protein>
    <submittedName>
        <fullName evidence="3">Uncharacterized protein</fullName>
    </submittedName>
</protein>